<organism evidence="1 2">
    <name type="scientific">Tessaracoccus rhinocerotis</name>
    <dbReference type="NCBI Taxonomy" id="1689449"/>
    <lineage>
        <taxon>Bacteria</taxon>
        <taxon>Bacillati</taxon>
        <taxon>Actinomycetota</taxon>
        <taxon>Actinomycetes</taxon>
        <taxon>Propionibacteriales</taxon>
        <taxon>Propionibacteriaceae</taxon>
        <taxon>Tessaracoccus</taxon>
    </lineage>
</organism>
<dbReference type="RefSeq" id="WP_143936435.1">
    <property type="nucleotide sequence ID" value="NZ_VKKG01000001.1"/>
</dbReference>
<dbReference type="EMBL" id="VKKG01000001">
    <property type="protein sequence ID" value="TRY19346.1"/>
    <property type="molecule type" value="Genomic_DNA"/>
</dbReference>
<dbReference type="OrthoDB" id="4326943at2"/>
<evidence type="ECO:0008006" key="3">
    <source>
        <dbReference type="Google" id="ProtNLM"/>
    </source>
</evidence>
<evidence type="ECO:0000313" key="1">
    <source>
        <dbReference type="EMBL" id="TRY19346.1"/>
    </source>
</evidence>
<dbReference type="AlphaFoldDB" id="A0A553K3U0"/>
<reference evidence="1 2" key="1">
    <citation type="submission" date="2019-07" db="EMBL/GenBank/DDBJ databases">
        <authorList>
            <person name="Zhou L.-Y."/>
        </authorList>
    </citation>
    <scope>NUCLEOTIDE SEQUENCE [LARGE SCALE GENOMIC DNA]</scope>
    <source>
        <strain evidence="1 2">YIM 101269</strain>
    </source>
</reference>
<dbReference type="Proteomes" id="UP000317638">
    <property type="component" value="Unassembled WGS sequence"/>
</dbReference>
<name>A0A553K3U0_9ACTN</name>
<protein>
    <recommendedName>
        <fullName evidence="3">Integrase</fullName>
    </recommendedName>
</protein>
<accession>A0A553K3U0</accession>
<gene>
    <name evidence="1" type="ORF">FOJ82_00010</name>
</gene>
<comment type="caution">
    <text evidence="1">The sequence shown here is derived from an EMBL/GenBank/DDBJ whole genome shotgun (WGS) entry which is preliminary data.</text>
</comment>
<evidence type="ECO:0000313" key="2">
    <source>
        <dbReference type="Proteomes" id="UP000317638"/>
    </source>
</evidence>
<proteinExistence type="predicted"/>
<keyword evidence="2" id="KW-1185">Reference proteome</keyword>
<sequence>MSRRAEYGETRMTLRADGLWHAYVSLGNDPITGERVRPHLTSKTKAGLRDRITQVKRDHEMGKLENGGSIPTEHWLRYWLGIIAANQRASTYARKEWAVVNW</sequence>